<sequence>MQQQLVVWWRAAAVSPASDVDGPTLPDLPAEEPAPPLDAGDRHQEDIPADGIVIWLGGGEPELPVEPPSMLLASAADTGTHLPPAPPCTPINNWDVESTTDVDFFSITVSPASLLHIHPPGCYLALVAHAPESRDLDMYKNWVFFAESKCRLSFEPQHKLPLIERLRQAPQHATLLASPHATTLTYGELRIDSAILVEALQDIGCQSVRMSAFGIKVPIERFMDPARHAEHPLQHTNMYDIGRT</sequence>
<evidence type="ECO:0000256" key="1">
    <source>
        <dbReference type="SAM" id="MobiDB-lite"/>
    </source>
</evidence>
<keyword evidence="3" id="KW-1185">Reference proteome</keyword>
<dbReference type="HOGENOM" id="CLU_1140328_0_0_1"/>
<name>V5ETM8_KALBG</name>
<dbReference type="Proteomes" id="UP000019377">
    <property type="component" value="Unassembled WGS sequence"/>
</dbReference>
<dbReference type="PANTHER" id="PTHR34863">
    <property type="entry name" value="EXPRESSED PROTEIN"/>
    <property type="match status" value="1"/>
</dbReference>
<organism evidence="2 3">
    <name type="scientific">Kalmanozyma brasiliensis (strain GHG001)</name>
    <name type="common">Yeast</name>
    <name type="synonym">Pseudozyma brasiliensis</name>
    <dbReference type="NCBI Taxonomy" id="1365824"/>
    <lineage>
        <taxon>Eukaryota</taxon>
        <taxon>Fungi</taxon>
        <taxon>Dikarya</taxon>
        <taxon>Basidiomycota</taxon>
        <taxon>Ustilaginomycotina</taxon>
        <taxon>Ustilaginomycetes</taxon>
        <taxon>Ustilaginales</taxon>
        <taxon>Ustilaginaceae</taxon>
        <taxon>Kalmanozyma</taxon>
    </lineage>
</organism>
<dbReference type="PANTHER" id="PTHR34863:SF1">
    <property type="entry name" value="OTU DOMAIN-CONTAINING PROTEIN"/>
    <property type="match status" value="1"/>
</dbReference>
<reference evidence="3" key="1">
    <citation type="journal article" date="2013" name="Genome Announc.">
        <title>Draft genome sequence of Pseudozyma brasiliensis sp. nov. strain GHG001, a high producer of endo-1,4-xylanase isolated from an insect pest of sugarcane.</title>
        <authorList>
            <person name="Oliveira J.V.D.C."/>
            <person name="dos Santos R.A.C."/>
            <person name="Borges T.A."/>
            <person name="Riano-Pachon D.M."/>
            <person name="Goldman G.H."/>
        </authorList>
    </citation>
    <scope>NUCLEOTIDE SEQUENCE [LARGE SCALE GENOMIC DNA]</scope>
    <source>
        <strain evidence="3">GHG001</strain>
    </source>
</reference>
<evidence type="ECO:0000313" key="3">
    <source>
        <dbReference type="Proteomes" id="UP000019377"/>
    </source>
</evidence>
<accession>V5ETM8</accession>
<feature type="region of interest" description="Disordered" evidence="1">
    <location>
        <begin position="18"/>
        <end position="43"/>
    </location>
</feature>
<dbReference type="EMBL" id="KI545892">
    <property type="protein sequence ID" value="EST05394.1"/>
    <property type="molecule type" value="Genomic_DNA"/>
</dbReference>
<dbReference type="AlphaFoldDB" id="V5ETM8"/>
<feature type="non-terminal residue" evidence="2">
    <location>
        <position position="244"/>
    </location>
</feature>
<protein>
    <submittedName>
        <fullName evidence="2">Uncharacterized protein</fullName>
    </submittedName>
</protein>
<evidence type="ECO:0000313" key="2">
    <source>
        <dbReference type="EMBL" id="EST05394.1"/>
    </source>
</evidence>
<gene>
    <name evidence="2" type="ORF">PSEUBRA_SCAF6g00956</name>
</gene>
<dbReference type="STRING" id="1365824.V5ETM8"/>
<proteinExistence type="predicted"/>